<dbReference type="EMBL" id="JBBYHS010000004">
    <property type="protein sequence ID" value="MEL1253090.1"/>
    <property type="molecule type" value="Genomic_DNA"/>
</dbReference>
<name>A0ABU9ILP6_9FLAO</name>
<feature type="region of interest" description="Disordered" evidence="1">
    <location>
        <begin position="68"/>
        <end position="87"/>
    </location>
</feature>
<protein>
    <submittedName>
        <fullName evidence="2">Uncharacterized protein</fullName>
    </submittedName>
</protein>
<feature type="compositionally biased region" description="Acidic residues" evidence="1">
    <location>
        <begin position="70"/>
        <end position="81"/>
    </location>
</feature>
<comment type="caution">
    <text evidence="2">The sequence shown here is derived from an EMBL/GenBank/DDBJ whole genome shotgun (WGS) entry which is preliminary data.</text>
</comment>
<organism evidence="2 3">
    <name type="scientific">Flavobacterium calami</name>
    <dbReference type="NCBI Taxonomy" id="3139144"/>
    <lineage>
        <taxon>Bacteria</taxon>
        <taxon>Pseudomonadati</taxon>
        <taxon>Bacteroidota</taxon>
        <taxon>Flavobacteriia</taxon>
        <taxon>Flavobacteriales</taxon>
        <taxon>Flavobacteriaceae</taxon>
        <taxon>Flavobacterium</taxon>
    </lineage>
</organism>
<evidence type="ECO:0000313" key="3">
    <source>
        <dbReference type="Proteomes" id="UP001485226"/>
    </source>
</evidence>
<sequence>MRSFMAKPSNSNSIKHFDIQSNTNLIDAEFYSEQQTLNPLVDLYLKNHDEPDFDCEFLCGISHYYNENENTIDPETDEDPADLYNDNQWDADIYDPYVESSYF</sequence>
<keyword evidence="3" id="KW-1185">Reference proteome</keyword>
<evidence type="ECO:0000256" key="1">
    <source>
        <dbReference type="SAM" id="MobiDB-lite"/>
    </source>
</evidence>
<proteinExistence type="predicted"/>
<accession>A0ABU9ILP6</accession>
<evidence type="ECO:0000313" key="2">
    <source>
        <dbReference type="EMBL" id="MEL1253090.1"/>
    </source>
</evidence>
<gene>
    <name evidence="2" type="ORF">AAEO57_04845</name>
</gene>
<dbReference type="Proteomes" id="UP001485226">
    <property type="component" value="Unassembled WGS sequence"/>
</dbReference>
<reference evidence="2 3" key="1">
    <citation type="submission" date="2024-04" db="EMBL/GenBank/DDBJ databases">
        <title>Flavobacterium sp. DGU38 16S ribosomal RNA gene Genome sequencing and assembly.</title>
        <authorList>
            <person name="Park S."/>
        </authorList>
    </citation>
    <scope>NUCLEOTIDE SEQUENCE [LARGE SCALE GENOMIC DNA]</scope>
    <source>
        <strain evidence="2 3">DGU38</strain>
    </source>
</reference>